<sequence>MAFRLNFGTASTMAEGVEPDKRDRGEREAIPHCSNVMPNLGNHYQSAYLPLRGVSTMNPRLSSDSGDNNTHHGGPATRPRAHICPQGHEHPAWPREGRLVLQRCERTCHFCLQVVKTTTSLRKHVNRHRERDGLNIRVAAGKGGRPRRDILPHYTRHDDQGRPGGAAFLPAADVHGPFVSAGAPYNFLPYLPQGEGGY</sequence>
<evidence type="ECO:0000256" key="1">
    <source>
        <dbReference type="SAM" id="MobiDB-lite"/>
    </source>
</evidence>
<dbReference type="EMBL" id="DF977486">
    <property type="protein sequence ID" value="GAW26654.1"/>
    <property type="molecule type" value="Genomic_DNA"/>
</dbReference>
<accession>A0A1S8A969</accession>
<dbReference type="AlphaFoldDB" id="A0A1S8A969"/>
<dbReference type="STRING" id="77044.A0A1S8A969"/>
<name>A0A1S8A969_ROSNE</name>
<feature type="compositionally biased region" description="Polar residues" evidence="1">
    <location>
        <begin position="56"/>
        <end position="68"/>
    </location>
</feature>
<keyword evidence="4" id="KW-1185">Reference proteome</keyword>
<dbReference type="OrthoDB" id="4779414at2759"/>
<reference evidence="3" key="1">
    <citation type="submission" date="2016-03" db="EMBL/GenBank/DDBJ databases">
        <title>Draft genome sequence of Rosellinia necatrix.</title>
        <authorList>
            <person name="Kanematsu S."/>
        </authorList>
    </citation>
    <scope>NUCLEOTIDE SEQUENCE [LARGE SCALE GENOMIC DNA]</scope>
    <source>
        <strain evidence="3">W97</strain>
    </source>
</reference>
<feature type="region of interest" description="Disordered" evidence="1">
    <location>
        <begin position="56"/>
        <end position="89"/>
    </location>
</feature>
<evidence type="ECO:0000259" key="2">
    <source>
        <dbReference type="PROSITE" id="PS00028"/>
    </source>
</evidence>
<organism evidence="3">
    <name type="scientific">Rosellinia necatrix</name>
    <name type="common">White root-rot fungus</name>
    <dbReference type="NCBI Taxonomy" id="77044"/>
    <lineage>
        <taxon>Eukaryota</taxon>
        <taxon>Fungi</taxon>
        <taxon>Dikarya</taxon>
        <taxon>Ascomycota</taxon>
        <taxon>Pezizomycotina</taxon>
        <taxon>Sordariomycetes</taxon>
        <taxon>Xylariomycetidae</taxon>
        <taxon>Xylariales</taxon>
        <taxon>Xylariaceae</taxon>
        <taxon>Rosellinia</taxon>
    </lineage>
</organism>
<feature type="domain" description="C2H2-type" evidence="2">
    <location>
        <begin position="108"/>
        <end position="128"/>
    </location>
</feature>
<dbReference type="InterPro" id="IPR013087">
    <property type="entry name" value="Znf_C2H2_type"/>
</dbReference>
<gene>
    <name evidence="3" type="ORF">SAMD00023353_4100510</name>
</gene>
<protein>
    <recommendedName>
        <fullName evidence="2">C2H2-type domain-containing protein</fullName>
    </recommendedName>
</protein>
<dbReference type="PROSITE" id="PS00028">
    <property type="entry name" value="ZINC_FINGER_C2H2_1"/>
    <property type="match status" value="1"/>
</dbReference>
<dbReference type="Proteomes" id="UP000054516">
    <property type="component" value="Unassembled WGS sequence"/>
</dbReference>
<proteinExistence type="predicted"/>
<evidence type="ECO:0000313" key="4">
    <source>
        <dbReference type="Proteomes" id="UP000054516"/>
    </source>
</evidence>
<evidence type="ECO:0000313" key="3">
    <source>
        <dbReference type="EMBL" id="GAW26654.1"/>
    </source>
</evidence>